<evidence type="ECO:0000259" key="2">
    <source>
        <dbReference type="Pfam" id="PF13480"/>
    </source>
</evidence>
<feature type="compositionally biased region" description="Polar residues" evidence="1">
    <location>
        <begin position="353"/>
        <end position="363"/>
    </location>
</feature>
<accession>A0A7W5FS03</accession>
<dbReference type="InterPro" id="IPR038740">
    <property type="entry name" value="BioF2-like_GNAT_dom"/>
</dbReference>
<proteinExistence type="predicted"/>
<reference evidence="3 4" key="1">
    <citation type="submission" date="2020-08" db="EMBL/GenBank/DDBJ databases">
        <title>Genomic Encyclopedia of Type Strains, Phase III (KMG-III): the genomes of soil and plant-associated and newly described type strains.</title>
        <authorList>
            <person name="Whitman W."/>
        </authorList>
    </citation>
    <scope>NUCLEOTIDE SEQUENCE [LARGE SCALE GENOMIC DNA]</scope>
    <source>
        <strain evidence="3 4">CECT 8897</strain>
    </source>
</reference>
<keyword evidence="3" id="KW-0808">Transferase</keyword>
<gene>
    <name evidence="3" type="ORF">FHS03_000101</name>
</gene>
<dbReference type="Proteomes" id="UP000541535">
    <property type="component" value="Unassembled WGS sequence"/>
</dbReference>
<dbReference type="AlphaFoldDB" id="A0A7W5FS03"/>
<sequence>MSWTLYPATQFAAHAARWAECNRRSTASPLLEPDFVHPLLREFGNGDEQLVCYERQGELLAMGIVARRRRGVWETFQPSQAPVSLWMHAPGLNLSTLLAELTRKLPGLPLMLGLTQRDPQLEPRPAPGGCLRTVDYIDTARITLAGSFEDYWNARGKNLRNNLKKQRAKLQKEGVATRMQVSRAPEEMAAAVADYGRLESAGWKAQLGTAIHPENAQGRFYTAMLEGFARRGAAAVYRYWFDNQLVAMDLCIEGDGCMIVLKTTYDETVPSSLSPTMLMREECCQQLFAEQRFARLEFYGKVMEWHTRWTDEIRTMYHVNHYRWPVLLQLHAIANQRAALRGQRPATAPAPAQSLQHGNPSTE</sequence>
<protein>
    <submittedName>
        <fullName evidence="3">CelD/BcsL family acetyltransferase involved in cellulose biosynthesis</fullName>
    </submittedName>
</protein>
<dbReference type="Pfam" id="PF13480">
    <property type="entry name" value="Acetyltransf_6"/>
    <property type="match status" value="1"/>
</dbReference>
<dbReference type="SUPFAM" id="SSF55729">
    <property type="entry name" value="Acyl-CoA N-acyltransferases (Nat)"/>
    <property type="match status" value="1"/>
</dbReference>
<dbReference type="RefSeq" id="WP_183439084.1">
    <property type="nucleotide sequence ID" value="NZ_JACHXD010000001.1"/>
</dbReference>
<dbReference type="GO" id="GO:0016740">
    <property type="term" value="F:transferase activity"/>
    <property type="evidence" value="ECO:0007669"/>
    <property type="project" value="UniProtKB-KW"/>
</dbReference>
<evidence type="ECO:0000313" key="4">
    <source>
        <dbReference type="Proteomes" id="UP000541535"/>
    </source>
</evidence>
<keyword evidence="4" id="KW-1185">Reference proteome</keyword>
<feature type="domain" description="BioF2-like acetyltransferase" evidence="2">
    <location>
        <begin position="158"/>
        <end position="305"/>
    </location>
</feature>
<dbReference type="InterPro" id="IPR016181">
    <property type="entry name" value="Acyl_CoA_acyltransferase"/>
</dbReference>
<evidence type="ECO:0000256" key="1">
    <source>
        <dbReference type="SAM" id="MobiDB-lite"/>
    </source>
</evidence>
<organism evidence="3 4">
    <name type="scientific">Pseudoduganella violacea</name>
    <dbReference type="NCBI Taxonomy" id="1715466"/>
    <lineage>
        <taxon>Bacteria</taxon>
        <taxon>Pseudomonadati</taxon>
        <taxon>Pseudomonadota</taxon>
        <taxon>Betaproteobacteria</taxon>
        <taxon>Burkholderiales</taxon>
        <taxon>Oxalobacteraceae</taxon>
        <taxon>Telluria group</taxon>
        <taxon>Pseudoduganella</taxon>
    </lineage>
</organism>
<name>A0A7W5FS03_9BURK</name>
<evidence type="ECO:0000313" key="3">
    <source>
        <dbReference type="EMBL" id="MBB3117082.1"/>
    </source>
</evidence>
<feature type="region of interest" description="Disordered" evidence="1">
    <location>
        <begin position="341"/>
        <end position="363"/>
    </location>
</feature>
<comment type="caution">
    <text evidence="3">The sequence shown here is derived from an EMBL/GenBank/DDBJ whole genome shotgun (WGS) entry which is preliminary data.</text>
</comment>
<dbReference type="EMBL" id="JACHXD010000001">
    <property type="protein sequence ID" value="MBB3117082.1"/>
    <property type="molecule type" value="Genomic_DNA"/>
</dbReference>